<dbReference type="RefSeq" id="WP_013555251.1">
    <property type="nucleotide sequence ID" value="NC_014958.1"/>
</dbReference>
<dbReference type="PANTHER" id="PTHR43364">
    <property type="entry name" value="NADH-SPECIFIC METHYLGLYOXAL REDUCTASE-RELATED"/>
    <property type="match status" value="1"/>
</dbReference>
<dbReference type="STRING" id="709986.Deima_0082"/>
<dbReference type="PANTHER" id="PTHR43364:SF4">
    <property type="entry name" value="NAD(P)-LINKED OXIDOREDUCTASE SUPERFAMILY PROTEIN"/>
    <property type="match status" value="1"/>
</dbReference>
<keyword evidence="1" id="KW-0560">Oxidoreductase</keyword>
<name>E8U308_DEIML</name>
<dbReference type="OrthoDB" id="9773828at2"/>
<dbReference type="GO" id="GO:0005829">
    <property type="term" value="C:cytosol"/>
    <property type="evidence" value="ECO:0007669"/>
    <property type="project" value="TreeGrafter"/>
</dbReference>
<keyword evidence="4" id="KW-1185">Reference proteome</keyword>
<evidence type="ECO:0000256" key="1">
    <source>
        <dbReference type="ARBA" id="ARBA00023002"/>
    </source>
</evidence>
<dbReference type="HOGENOM" id="CLU_023205_2_1_0"/>
<dbReference type="CDD" id="cd19088">
    <property type="entry name" value="AKR_AKR13B1"/>
    <property type="match status" value="1"/>
</dbReference>
<sequence length="295" mass="31594">MTTPAQHAGTFTLGNRTVHRLGYGAMQLAGPGVFGPPRDPDAARAVLREALTLGINHIDTSDYYGPYVTNQLIYDTLHPYPDDLLIVTKVGARRSDTGAWLPAMAPHELESAVHDNLRRLGLDALDVVNLRLMGDGHGPTDASLAEPLTTLVHLKAQGLIRHIGLSNITPTQLAEAQSLTDIVCVQNMYNLAHRDDDAFIDDLARQGIAYVPFFPLGGFNPLQSAALQNVAASLNATPMQVALAWLLQRAPNILLIPGTSSVHHLRENVAAAHLTLPGTALAALDDLGAPHQTHA</sequence>
<dbReference type="InterPro" id="IPR036812">
    <property type="entry name" value="NAD(P)_OxRdtase_dom_sf"/>
</dbReference>
<reference evidence="3 4" key="1">
    <citation type="journal article" date="2011" name="Stand. Genomic Sci.">
        <title>Complete genome sequence of Deinococcus maricopensis type strain (LB-34).</title>
        <authorList>
            <person name="Pukall R."/>
            <person name="Zeytun A."/>
            <person name="Lucas S."/>
            <person name="Lapidus A."/>
            <person name="Hammon N."/>
            <person name="Deshpande S."/>
            <person name="Nolan M."/>
            <person name="Cheng J.F."/>
            <person name="Pitluck S."/>
            <person name="Liolios K."/>
            <person name="Pagani I."/>
            <person name="Mikhailova N."/>
            <person name="Ivanova N."/>
            <person name="Mavromatis K."/>
            <person name="Pati A."/>
            <person name="Tapia R."/>
            <person name="Han C."/>
            <person name="Goodwin L."/>
            <person name="Chen A."/>
            <person name="Palaniappan K."/>
            <person name="Land M."/>
            <person name="Hauser L."/>
            <person name="Chang Y.J."/>
            <person name="Jeffries C.D."/>
            <person name="Brambilla E.M."/>
            <person name="Rohde M."/>
            <person name="Goker M."/>
            <person name="Detter J.C."/>
            <person name="Woyke T."/>
            <person name="Bristow J."/>
            <person name="Eisen J.A."/>
            <person name="Markowitz V."/>
            <person name="Hugenholtz P."/>
            <person name="Kyrpides N.C."/>
            <person name="Klenk H.P."/>
        </authorList>
    </citation>
    <scope>NUCLEOTIDE SEQUENCE [LARGE SCALE GENOMIC DNA]</scope>
    <source>
        <strain evidence="4">DSM 21211 / LMG 22137 / NRRL B-23946 / LB-34</strain>
    </source>
</reference>
<dbReference type="GO" id="GO:0016491">
    <property type="term" value="F:oxidoreductase activity"/>
    <property type="evidence" value="ECO:0007669"/>
    <property type="project" value="UniProtKB-KW"/>
</dbReference>
<dbReference type="KEGG" id="dmr:Deima_0082"/>
<dbReference type="Pfam" id="PF00248">
    <property type="entry name" value="Aldo_ket_red"/>
    <property type="match status" value="1"/>
</dbReference>
<reference evidence="4" key="2">
    <citation type="submission" date="2011-01" db="EMBL/GenBank/DDBJ databases">
        <title>The complete genome of Deinococcus maricopensis DSM 21211.</title>
        <authorList>
            <consortium name="US DOE Joint Genome Institute (JGI-PGF)"/>
            <person name="Lucas S."/>
            <person name="Copeland A."/>
            <person name="Lapidus A."/>
            <person name="Goodwin L."/>
            <person name="Pitluck S."/>
            <person name="Kyrpides N."/>
            <person name="Mavromatis K."/>
            <person name="Pagani I."/>
            <person name="Ivanova N."/>
            <person name="Ovchinnikova G."/>
            <person name="Zeytun A."/>
            <person name="Detter J.C."/>
            <person name="Han C."/>
            <person name="Land M."/>
            <person name="Hauser L."/>
            <person name="Markowitz V."/>
            <person name="Cheng J.-F."/>
            <person name="Hugenholtz P."/>
            <person name="Woyke T."/>
            <person name="Wu D."/>
            <person name="Pukall R."/>
            <person name="Gehrich-Schroeter G."/>
            <person name="Brambilla E."/>
            <person name="Klenk H.-P."/>
            <person name="Eisen J.A."/>
        </authorList>
    </citation>
    <scope>NUCLEOTIDE SEQUENCE [LARGE SCALE GENOMIC DNA]</scope>
    <source>
        <strain evidence="4">DSM 21211 / LMG 22137 / NRRL B-23946 / LB-34</strain>
    </source>
</reference>
<protein>
    <submittedName>
        <fullName evidence="3">NADP-dependent oxidoreductase domain protein</fullName>
    </submittedName>
</protein>
<proteinExistence type="predicted"/>
<evidence type="ECO:0000313" key="4">
    <source>
        <dbReference type="Proteomes" id="UP000008635"/>
    </source>
</evidence>
<dbReference type="eggNOG" id="COG0667">
    <property type="taxonomic scope" value="Bacteria"/>
</dbReference>
<dbReference type="InterPro" id="IPR020471">
    <property type="entry name" value="AKR"/>
</dbReference>
<organism evidence="3 4">
    <name type="scientific">Deinococcus maricopensis (strain DSM 21211 / LMG 22137 / NRRL B-23946 / LB-34)</name>
    <dbReference type="NCBI Taxonomy" id="709986"/>
    <lineage>
        <taxon>Bacteria</taxon>
        <taxon>Thermotogati</taxon>
        <taxon>Deinococcota</taxon>
        <taxon>Deinococci</taxon>
        <taxon>Deinococcales</taxon>
        <taxon>Deinococcaceae</taxon>
        <taxon>Deinococcus</taxon>
    </lineage>
</organism>
<dbReference type="Gene3D" id="3.20.20.100">
    <property type="entry name" value="NADP-dependent oxidoreductase domain"/>
    <property type="match status" value="1"/>
</dbReference>
<feature type="domain" description="NADP-dependent oxidoreductase" evidence="2">
    <location>
        <begin position="20"/>
        <end position="287"/>
    </location>
</feature>
<dbReference type="InterPro" id="IPR050523">
    <property type="entry name" value="AKR_Detox_Biosynth"/>
</dbReference>
<evidence type="ECO:0000259" key="2">
    <source>
        <dbReference type="Pfam" id="PF00248"/>
    </source>
</evidence>
<gene>
    <name evidence="3" type="ordered locus">Deima_0082</name>
</gene>
<dbReference type="EMBL" id="CP002454">
    <property type="protein sequence ID" value="ADV65746.1"/>
    <property type="molecule type" value="Genomic_DNA"/>
</dbReference>
<dbReference type="PRINTS" id="PR00069">
    <property type="entry name" value="ALDKETRDTASE"/>
</dbReference>
<dbReference type="InterPro" id="IPR023210">
    <property type="entry name" value="NADP_OxRdtase_dom"/>
</dbReference>
<dbReference type="SUPFAM" id="SSF51430">
    <property type="entry name" value="NAD(P)-linked oxidoreductase"/>
    <property type="match status" value="1"/>
</dbReference>
<dbReference type="Proteomes" id="UP000008635">
    <property type="component" value="Chromosome"/>
</dbReference>
<accession>E8U308</accession>
<evidence type="ECO:0000313" key="3">
    <source>
        <dbReference type="EMBL" id="ADV65746.1"/>
    </source>
</evidence>
<dbReference type="NCBIfam" id="NF007695">
    <property type="entry name" value="PRK10376.1"/>
    <property type="match status" value="1"/>
</dbReference>
<dbReference type="AlphaFoldDB" id="E8U308"/>